<gene>
    <name evidence="2" type="ORF">O181_085788</name>
</gene>
<protein>
    <submittedName>
        <fullName evidence="2">Uncharacterized protein</fullName>
    </submittedName>
</protein>
<feature type="region of interest" description="Disordered" evidence="1">
    <location>
        <begin position="1"/>
        <end position="37"/>
    </location>
</feature>
<dbReference type="AlphaFoldDB" id="A0A9Q3FY74"/>
<name>A0A9Q3FY74_9BASI</name>
<keyword evidence="3" id="KW-1185">Reference proteome</keyword>
<sequence length="171" mass="19656">MEVEESESSQDIGIEGEEEMKKKEEFSHSKEEKEGTILNTFKVNTFHSEGIYDMEHTHTEPNEDILSPENGLFIDETPDLFSILFSQGNNSNNTCTSSKPEEEIQALLEEIFEENPWDNGVLSQPQESSTHQEGPPFLYSRTYQNWDINPQTPHVQVNTDEPSNFKVKFPK</sequence>
<feature type="compositionally biased region" description="Acidic residues" evidence="1">
    <location>
        <begin position="1"/>
        <end position="18"/>
    </location>
</feature>
<organism evidence="2 3">
    <name type="scientific">Austropuccinia psidii MF-1</name>
    <dbReference type="NCBI Taxonomy" id="1389203"/>
    <lineage>
        <taxon>Eukaryota</taxon>
        <taxon>Fungi</taxon>
        <taxon>Dikarya</taxon>
        <taxon>Basidiomycota</taxon>
        <taxon>Pucciniomycotina</taxon>
        <taxon>Pucciniomycetes</taxon>
        <taxon>Pucciniales</taxon>
        <taxon>Sphaerophragmiaceae</taxon>
        <taxon>Austropuccinia</taxon>
    </lineage>
</organism>
<comment type="caution">
    <text evidence="2">The sequence shown here is derived from an EMBL/GenBank/DDBJ whole genome shotgun (WGS) entry which is preliminary data.</text>
</comment>
<proteinExistence type="predicted"/>
<evidence type="ECO:0000313" key="3">
    <source>
        <dbReference type="Proteomes" id="UP000765509"/>
    </source>
</evidence>
<feature type="compositionally biased region" description="Basic and acidic residues" evidence="1">
    <location>
        <begin position="19"/>
        <end position="35"/>
    </location>
</feature>
<dbReference type="Proteomes" id="UP000765509">
    <property type="component" value="Unassembled WGS sequence"/>
</dbReference>
<evidence type="ECO:0000313" key="2">
    <source>
        <dbReference type="EMBL" id="MBW0546073.1"/>
    </source>
</evidence>
<reference evidence="2" key="1">
    <citation type="submission" date="2021-03" db="EMBL/GenBank/DDBJ databases">
        <title>Draft genome sequence of rust myrtle Austropuccinia psidii MF-1, a brazilian biotype.</title>
        <authorList>
            <person name="Quecine M.C."/>
            <person name="Pachon D.M.R."/>
            <person name="Bonatelli M.L."/>
            <person name="Correr F.H."/>
            <person name="Franceschini L.M."/>
            <person name="Leite T.F."/>
            <person name="Margarido G.R.A."/>
            <person name="Almeida C.A."/>
            <person name="Ferrarezi J.A."/>
            <person name="Labate C.A."/>
        </authorList>
    </citation>
    <scope>NUCLEOTIDE SEQUENCE</scope>
    <source>
        <strain evidence="2">MF-1</strain>
    </source>
</reference>
<evidence type="ECO:0000256" key="1">
    <source>
        <dbReference type="SAM" id="MobiDB-lite"/>
    </source>
</evidence>
<feature type="compositionally biased region" description="Polar residues" evidence="1">
    <location>
        <begin position="149"/>
        <end position="162"/>
    </location>
</feature>
<accession>A0A9Q3FY74</accession>
<dbReference type="EMBL" id="AVOT02051026">
    <property type="protein sequence ID" value="MBW0546073.1"/>
    <property type="molecule type" value="Genomic_DNA"/>
</dbReference>
<feature type="region of interest" description="Disordered" evidence="1">
    <location>
        <begin position="149"/>
        <end position="171"/>
    </location>
</feature>